<evidence type="ECO:0000313" key="4">
    <source>
        <dbReference type="EMBL" id="MBR9973723.1"/>
    </source>
</evidence>
<protein>
    <submittedName>
        <fullName evidence="4">GDP-mannose 4,6-dehydratase</fullName>
        <ecNumber evidence="4">4.2.1.47</ecNumber>
    </submittedName>
</protein>
<dbReference type="PANTHER" id="PTHR43000">
    <property type="entry name" value="DTDP-D-GLUCOSE 4,6-DEHYDRATASE-RELATED"/>
    <property type="match status" value="1"/>
</dbReference>
<dbReference type="RefSeq" id="WP_211551722.1">
    <property type="nucleotide sequence ID" value="NZ_JAGTUF010000030.1"/>
</dbReference>
<proteinExistence type="inferred from homology"/>
<keyword evidence="4" id="KW-0456">Lyase</keyword>
<dbReference type="GO" id="GO:0008446">
    <property type="term" value="F:GDP-mannose 4,6-dehydratase activity"/>
    <property type="evidence" value="ECO:0007669"/>
    <property type="project" value="UniProtKB-EC"/>
</dbReference>
<dbReference type="EC" id="4.2.1.47" evidence="4"/>
<comment type="caution">
    <text evidence="4">The sequence shown here is derived from an EMBL/GenBank/DDBJ whole genome shotgun (WGS) entry which is preliminary data.</text>
</comment>
<evidence type="ECO:0000256" key="1">
    <source>
        <dbReference type="ARBA" id="ARBA00005125"/>
    </source>
</evidence>
<comment type="pathway">
    <text evidence="1">Bacterial outer membrane biogenesis; LPS O-antigen biosynthesis.</text>
</comment>
<dbReference type="Pfam" id="PF01370">
    <property type="entry name" value="Epimerase"/>
    <property type="match status" value="1"/>
</dbReference>
<dbReference type="SUPFAM" id="SSF51735">
    <property type="entry name" value="NAD(P)-binding Rossmann-fold domains"/>
    <property type="match status" value="1"/>
</dbReference>
<dbReference type="InterPro" id="IPR001509">
    <property type="entry name" value="Epimerase_deHydtase"/>
</dbReference>
<dbReference type="EMBL" id="JAGTUF010000030">
    <property type="protein sequence ID" value="MBR9973723.1"/>
    <property type="molecule type" value="Genomic_DNA"/>
</dbReference>
<feature type="domain" description="NAD-dependent epimerase/dehydratase" evidence="3">
    <location>
        <begin position="10"/>
        <end position="251"/>
    </location>
</feature>
<accession>A0ABS5IH10</accession>
<dbReference type="Gene3D" id="3.90.25.10">
    <property type="entry name" value="UDP-galactose 4-epimerase, domain 1"/>
    <property type="match status" value="1"/>
</dbReference>
<sequence>MTGRFSGKRMVVTGGAGFIGSHLVDALLAEGAAHVAVVDTFFLGKEENLDDARSLYGDRLSVLREDAGELTAMAAVMDKVKPDLVFNLATKALLYSFFNPAGACRVNLDIAISLAELQRQGAYGRLVHFSSSEVYGSAQSVPMDENHPLLAETSYAAGKAAGDLLLVSYVNMFGADISLIRPFNNYGPRQNDGQLAAIIPLTLRKIREGGQPMIQGDGLQTRDFIYVGDTVESTLKLALRDDIKGQVLNLGSGRETSIKAIIDGISAEIGYDGGIDWQPPRAADVRRHCAGVAAATALIGPVAPTGLEDGLKQTIAWYRGQQS</sequence>
<reference evidence="4 5" key="1">
    <citation type="submission" date="2021-04" db="EMBL/GenBank/DDBJ databases">
        <title>Magnetospirillum sulfuroxidans sp. nov., a facultative chemolithoautotrophic sulfur-oxidizing alphaproteobacterium isolated from freshwater sediment and proposals for Paramagetospirillum gen. nov., and Magnetospirillaceae fam. nov.</title>
        <authorList>
            <person name="Koziaeva V."/>
            <person name="Geelhoed J.S."/>
            <person name="Sorokin D.Y."/>
            <person name="Grouzdev D.S."/>
        </authorList>
    </citation>
    <scope>NUCLEOTIDE SEQUENCE [LARGE SCALE GENOMIC DNA]</scope>
    <source>
        <strain evidence="4 5">J10</strain>
    </source>
</reference>
<name>A0ABS5IH10_9PROT</name>
<dbReference type="InterPro" id="IPR036291">
    <property type="entry name" value="NAD(P)-bd_dom_sf"/>
</dbReference>
<keyword evidence="5" id="KW-1185">Reference proteome</keyword>
<evidence type="ECO:0000313" key="5">
    <source>
        <dbReference type="Proteomes" id="UP000680714"/>
    </source>
</evidence>
<dbReference type="Proteomes" id="UP000680714">
    <property type="component" value="Unassembled WGS sequence"/>
</dbReference>
<evidence type="ECO:0000256" key="2">
    <source>
        <dbReference type="ARBA" id="ARBA00007637"/>
    </source>
</evidence>
<organism evidence="4 5">
    <name type="scientific">Magnetospirillum sulfuroxidans</name>
    <dbReference type="NCBI Taxonomy" id="611300"/>
    <lineage>
        <taxon>Bacteria</taxon>
        <taxon>Pseudomonadati</taxon>
        <taxon>Pseudomonadota</taxon>
        <taxon>Alphaproteobacteria</taxon>
        <taxon>Rhodospirillales</taxon>
        <taxon>Rhodospirillaceae</taxon>
        <taxon>Magnetospirillum</taxon>
    </lineage>
</organism>
<gene>
    <name evidence="4" type="ORF">KEC16_18510</name>
</gene>
<comment type="similarity">
    <text evidence="2">Belongs to the NAD(P)-dependent epimerase/dehydratase family.</text>
</comment>
<evidence type="ECO:0000259" key="3">
    <source>
        <dbReference type="Pfam" id="PF01370"/>
    </source>
</evidence>
<dbReference type="Gene3D" id="3.40.50.720">
    <property type="entry name" value="NAD(P)-binding Rossmann-like Domain"/>
    <property type="match status" value="1"/>
</dbReference>